<evidence type="ECO:0000313" key="1">
    <source>
        <dbReference type="EMBL" id="TJY66039.1"/>
    </source>
</evidence>
<name>A0A4V5LYD3_9SPHI</name>
<gene>
    <name evidence="1" type="ORF">FAZ19_13180</name>
</gene>
<dbReference type="RefSeq" id="WP_136821168.1">
    <property type="nucleotide sequence ID" value="NZ_BMJX01000003.1"/>
</dbReference>
<dbReference type="EMBL" id="SUKA01000003">
    <property type="protein sequence ID" value="TJY66039.1"/>
    <property type="molecule type" value="Genomic_DNA"/>
</dbReference>
<reference evidence="1 2" key="1">
    <citation type="submission" date="2019-04" db="EMBL/GenBank/DDBJ databases">
        <title>Sphingobacterium olei sp. nov., isolated from oil-contaminated soil.</title>
        <authorList>
            <person name="Liu B."/>
        </authorList>
    </citation>
    <scope>NUCLEOTIDE SEQUENCE [LARGE SCALE GENOMIC DNA]</scope>
    <source>
        <strain evidence="1 2">Y3L14</strain>
    </source>
</reference>
<protein>
    <submittedName>
        <fullName evidence="1">Uncharacterized protein</fullName>
    </submittedName>
</protein>
<organism evidence="1 2">
    <name type="scientific">Sphingobacterium alkalisoli</name>
    <dbReference type="NCBI Taxonomy" id="1874115"/>
    <lineage>
        <taxon>Bacteria</taxon>
        <taxon>Pseudomonadati</taxon>
        <taxon>Bacteroidota</taxon>
        <taxon>Sphingobacteriia</taxon>
        <taxon>Sphingobacteriales</taxon>
        <taxon>Sphingobacteriaceae</taxon>
        <taxon>Sphingobacterium</taxon>
    </lineage>
</organism>
<proteinExistence type="predicted"/>
<dbReference type="OrthoDB" id="9906801at2"/>
<accession>A0A4V5LYD3</accession>
<dbReference type="Proteomes" id="UP000309872">
    <property type="component" value="Unassembled WGS sequence"/>
</dbReference>
<keyword evidence="2" id="KW-1185">Reference proteome</keyword>
<evidence type="ECO:0000313" key="2">
    <source>
        <dbReference type="Proteomes" id="UP000309872"/>
    </source>
</evidence>
<sequence>MKTTQITIAGIALLTLAILGAQKETAQTTSHFENAKIIELADADPDDLEGVSTRLLYPQEPDDRWHDAPLIEYLARNAQ</sequence>
<comment type="caution">
    <text evidence="1">The sequence shown here is derived from an EMBL/GenBank/DDBJ whole genome shotgun (WGS) entry which is preliminary data.</text>
</comment>
<dbReference type="AlphaFoldDB" id="A0A4V5LYD3"/>